<dbReference type="SMART" id="SM00408">
    <property type="entry name" value="IGc2"/>
    <property type="match status" value="2"/>
</dbReference>
<feature type="domain" description="Ig-like" evidence="3">
    <location>
        <begin position="92"/>
        <end position="169"/>
    </location>
</feature>
<dbReference type="SUPFAM" id="SSF48726">
    <property type="entry name" value="Immunoglobulin"/>
    <property type="match status" value="2"/>
</dbReference>
<dbReference type="Pfam" id="PF13927">
    <property type="entry name" value="Ig_3"/>
    <property type="match status" value="1"/>
</dbReference>
<dbReference type="GeneID" id="113211652"/>
<dbReference type="AlphaFoldDB" id="A0A9C6WS87"/>
<accession>A0A9C6WS87</accession>
<dbReference type="RefSeq" id="XP_052119911.1">
    <property type="nucleotide sequence ID" value="XM_052263951.1"/>
</dbReference>
<keyword evidence="2" id="KW-0472">Membrane</keyword>
<keyword evidence="2" id="KW-1133">Transmembrane helix</keyword>
<dbReference type="PANTHER" id="PTHR23278">
    <property type="entry name" value="SIDESTEP PROTEIN"/>
    <property type="match status" value="1"/>
</dbReference>
<feature type="compositionally biased region" description="Basic residues" evidence="1">
    <location>
        <begin position="393"/>
        <end position="415"/>
    </location>
</feature>
<feature type="domain" description="Ig-like" evidence="3">
    <location>
        <begin position="1"/>
        <end position="87"/>
    </location>
</feature>
<feature type="transmembrane region" description="Helical" evidence="2">
    <location>
        <begin position="303"/>
        <end position="328"/>
    </location>
</feature>
<feature type="compositionally biased region" description="Low complexity" evidence="1">
    <location>
        <begin position="341"/>
        <end position="350"/>
    </location>
</feature>
<dbReference type="OrthoDB" id="6431884at2759"/>
<feature type="region of interest" description="Disordered" evidence="1">
    <location>
        <begin position="339"/>
        <end position="358"/>
    </location>
</feature>
<name>A0A9C6WS87_FRAOC</name>
<dbReference type="InterPro" id="IPR003598">
    <property type="entry name" value="Ig_sub2"/>
</dbReference>
<dbReference type="InterPro" id="IPR007110">
    <property type="entry name" value="Ig-like_dom"/>
</dbReference>
<evidence type="ECO:0000313" key="4">
    <source>
        <dbReference type="Proteomes" id="UP000504606"/>
    </source>
</evidence>
<protein>
    <submittedName>
        <fullName evidence="5">Nephrin-like</fullName>
    </submittedName>
</protein>
<keyword evidence="4" id="KW-1185">Reference proteome</keyword>
<evidence type="ECO:0000256" key="2">
    <source>
        <dbReference type="SAM" id="Phobius"/>
    </source>
</evidence>
<dbReference type="KEGG" id="foc:113211652"/>
<evidence type="ECO:0000313" key="5">
    <source>
        <dbReference type="RefSeq" id="XP_052119911.1"/>
    </source>
</evidence>
<evidence type="ECO:0000256" key="1">
    <source>
        <dbReference type="SAM" id="MobiDB-lite"/>
    </source>
</evidence>
<proteinExistence type="predicted"/>
<dbReference type="InterPro" id="IPR003599">
    <property type="entry name" value="Ig_sub"/>
</dbReference>
<dbReference type="PROSITE" id="PS50835">
    <property type="entry name" value="IG_LIKE"/>
    <property type="match status" value="2"/>
</dbReference>
<reference evidence="5" key="1">
    <citation type="submission" date="2025-08" db="UniProtKB">
        <authorList>
            <consortium name="RefSeq"/>
        </authorList>
    </citation>
    <scope>IDENTIFICATION</scope>
    <source>
        <tissue evidence="5">Whole organism</tissue>
    </source>
</reference>
<dbReference type="InterPro" id="IPR036179">
    <property type="entry name" value="Ig-like_dom_sf"/>
</dbReference>
<dbReference type="Gene3D" id="2.60.40.10">
    <property type="entry name" value="Immunoglobulins"/>
    <property type="match status" value="2"/>
</dbReference>
<gene>
    <name evidence="5" type="primary">LOC113211652</name>
</gene>
<dbReference type="SMART" id="SM00409">
    <property type="entry name" value="IG"/>
    <property type="match status" value="2"/>
</dbReference>
<feature type="region of interest" description="Disordered" evidence="1">
    <location>
        <begin position="367"/>
        <end position="445"/>
    </location>
</feature>
<dbReference type="InterPro" id="IPR013783">
    <property type="entry name" value="Ig-like_fold"/>
</dbReference>
<dbReference type="Proteomes" id="UP000504606">
    <property type="component" value="Unplaced"/>
</dbReference>
<feature type="compositionally biased region" description="Acidic residues" evidence="1">
    <location>
        <begin position="420"/>
        <end position="434"/>
    </location>
</feature>
<dbReference type="PANTHER" id="PTHR23278:SF28">
    <property type="entry name" value="SIDESTEP IV, ISOFORM C"/>
    <property type="match status" value="1"/>
</dbReference>
<sequence length="559" mass="59465">MGTTLKPNEIKEGDDVYFECEVKANPKVYRLVWYHDGAEISHNQSAGVILSDRSLVLRGITRAAAGSYTCLAANSQGKSGSNVVQLSVMYAPRCKEDRDQLLGAVKGERITLHCELDANPSQVSYHWTFNHSGSLPDNVRQHQGPGAGASSPVLFYTPTVDQDYGTLACYGTNQVGRQTRPCVFQIAAAVRPFCPANCTLSNVTHAGFLRIECVEGFDGGLPQWFLLQMVELPGMQVRHNVTLHKGPPVFELSWAPASGVSYQARVYAVNNKGLSDAVIIEDALLSGISPVTGPVVSQALSPVLMVLVAISGSLLLIGLSAVVALYVCRRPPAAELKHQQAAGAGASRGANGSGPEGRMVLIVRSPSGATGPVITSGAPSPEDTDPDIIPSKHERRPLRGFMKIHRTPPQRRRRKRTDDGGGEDGDEDDKEAEEPLTNHRGSTPVLHSTPPMAGHGLGHPMGHAGGHPLGHATLPLGPKDNLPINNVYMQNSFSHSNNSIAHKGVTACSPLGSIGPLGPLGSLGPVHAMERLMMNGSTKVTLAHSEPITTSNRIQESCI</sequence>
<organism evidence="4 5">
    <name type="scientific">Frankliniella occidentalis</name>
    <name type="common">Western flower thrips</name>
    <name type="synonym">Euthrips occidentalis</name>
    <dbReference type="NCBI Taxonomy" id="133901"/>
    <lineage>
        <taxon>Eukaryota</taxon>
        <taxon>Metazoa</taxon>
        <taxon>Ecdysozoa</taxon>
        <taxon>Arthropoda</taxon>
        <taxon>Hexapoda</taxon>
        <taxon>Insecta</taxon>
        <taxon>Pterygota</taxon>
        <taxon>Neoptera</taxon>
        <taxon>Paraneoptera</taxon>
        <taxon>Thysanoptera</taxon>
        <taxon>Terebrantia</taxon>
        <taxon>Thripoidea</taxon>
        <taxon>Thripidae</taxon>
        <taxon>Frankliniella</taxon>
    </lineage>
</organism>
<evidence type="ECO:0000259" key="3">
    <source>
        <dbReference type="PROSITE" id="PS50835"/>
    </source>
</evidence>
<keyword evidence="2" id="KW-0812">Transmembrane</keyword>